<dbReference type="SUPFAM" id="SSF52540">
    <property type="entry name" value="P-loop containing nucleoside triphosphate hydrolases"/>
    <property type="match status" value="1"/>
</dbReference>
<evidence type="ECO:0000256" key="1">
    <source>
        <dbReference type="ARBA" id="ARBA00022737"/>
    </source>
</evidence>
<dbReference type="InterPro" id="IPR056884">
    <property type="entry name" value="NPHP3-like_N"/>
</dbReference>
<comment type="caution">
    <text evidence="4">The sequence shown here is derived from an EMBL/GenBank/DDBJ whole genome shotgun (WGS) entry which is preliminary data.</text>
</comment>
<dbReference type="Proteomes" id="UP000567885">
    <property type="component" value="Unassembled WGS sequence"/>
</dbReference>
<dbReference type="Gene3D" id="3.40.50.300">
    <property type="entry name" value="P-loop containing nucleotide triphosphate hydrolases"/>
    <property type="match status" value="1"/>
</dbReference>
<feature type="domain" description="Nephrocystin 3-like N-terminal" evidence="2">
    <location>
        <begin position="349"/>
        <end position="516"/>
    </location>
</feature>
<name>A0A8H5TW16_FUSHE</name>
<evidence type="ECO:0000259" key="2">
    <source>
        <dbReference type="Pfam" id="PF24883"/>
    </source>
</evidence>
<dbReference type="Pfam" id="PF24883">
    <property type="entry name" value="NPHP3_N"/>
    <property type="match status" value="1"/>
</dbReference>
<dbReference type="Pfam" id="PF25053">
    <property type="entry name" value="DUF7791"/>
    <property type="match status" value="1"/>
</dbReference>
<proteinExistence type="predicted"/>
<dbReference type="PANTHER" id="PTHR10039">
    <property type="entry name" value="AMELOGENIN"/>
    <property type="match status" value="1"/>
</dbReference>
<dbReference type="EMBL" id="JAAGWQ010000012">
    <property type="protein sequence ID" value="KAF5679405.1"/>
    <property type="molecule type" value="Genomic_DNA"/>
</dbReference>
<keyword evidence="5" id="KW-1185">Reference proteome</keyword>
<organism evidence="4 5">
    <name type="scientific">Fusarium heterosporum</name>
    <dbReference type="NCBI Taxonomy" id="42747"/>
    <lineage>
        <taxon>Eukaryota</taxon>
        <taxon>Fungi</taxon>
        <taxon>Dikarya</taxon>
        <taxon>Ascomycota</taxon>
        <taxon>Pezizomycotina</taxon>
        <taxon>Sordariomycetes</taxon>
        <taxon>Hypocreomycetidae</taxon>
        <taxon>Hypocreales</taxon>
        <taxon>Nectriaceae</taxon>
        <taxon>Fusarium</taxon>
        <taxon>Fusarium heterosporum species complex</taxon>
    </lineage>
</organism>
<dbReference type="OrthoDB" id="443402at2759"/>
<dbReference type="InterPro" id="IPR027417">
    <property type="entry name" value="P-loop_NTPase"/>
</dbReference>
<evidence type="ECO:0000313" key="4">
    <source>
        <dbReference type="EMBL" id="KAF5679405.1"/>
    </source>
</evidence>
<evidence type="ECO:0000259" key="3">
    <source>
        <dbReference type="Pfam" id="PF25053"/>
    </source>
</evidence>
<dbReference type="AlphaFoldDB" id="A0A8H5TW16"/>
<keyword evidence="1" id="KW-0677">Repeat</keyword>
<dbReference type="InterPro" id="IPR056693">
    <property type="entry name" value="DUF7791"/>
</dbReference>
<feature type="domain" description="DUF7791" evidence="3">
    <location>
        <begin position="633"/>
        <end position="747"/>
    </location>
</feature>
<dbReference type="PANTHER" id="PTHR10039:SF5">
    <property type="entry name" value="NACHT DOMAIN-CONTAINING PROTEIN"/>
    <property type="match status" value="1"/>
</dbReference>
<evidence type="ECO:0000313" key="5">
    <source>
        <dbReference type="Proteomes" id="UP000567885"/>
    </source>
</evidence>
<accession>A0A8H5TW16</accession>
<protein>
    <submittedName>
        <fullName evidence="4">Ent-kaurene oxidase</fullName>
    </submittedName>
</protein>
<reference evidence="4 5" key="1">
    <citation type="submission" date="2020-05" db="EMBL/GenBank/DDBJ databases">
        <title>Identification and distribution of gene clusters putatively required for synthesis of sphingolipid metabolism inhibitors in phylogenetically diverse species of the filamentous fungus Fusarium.</title>
        <authorList>
            <person name="Kim H.-S."/>
            <person name="Busman M."/>
            <person name="Brown D.W."/>
            <person name="Divon H."/>
            <person name="Uhlig S."/>
            <person name="Proctor R.H."/>
        </authorList>
    </citation>
    <scope>NUCLEOTIDE SEQUENCE [LARGE SCALE GENOMIC DNA]</scope>
    <source>
        <strain evidence="4 5">NRRL 20693</strain>
    </source>
</reference>
<gene>
    <name evidence="4" type="ORF">FHETE_822</name>
</gene>
<sequence>MDPLSALGIAAAVVQFVDFGQRLLSETWQVYRSASGKDLELYELSLISKDLEQISQSIRNAIDGQKSGALDGSHDADSLLLHVCGECDAIAGEINKVLPQIDESFQAQLKNGQKVLSPLSPLKAKSISIGDAFRRALKTIWKGTELDDLKSRFVNVRQQVMMAVTMSMWYTSRDNRGWEMQFSKKLDTVIEILHQAVEKTVNLGPGRPIKTKDDSDNLVLNLALEDPNHPRFPKKDVNAAHAGRGDGIGPIEPEAIHSVLKSRVGQEIINRLWNREWKPETSILSSFPQHSPFSREDLTLTIRDDLSFPFMVNREEAIVESFQTTYNWVFSRQPLPSSTGEPMWSSLPKWLESSSQFPYWITGKPGAGKSTVMKHIANHPELDRYLSPWAQGVPIQKTKYYAWKPGMTLGKSEEGLMRALLYQTIRDNPTLAPYICPRRWALFHMLRDLDLKDLPPWSDWELRESFSRLLRISKRKMRLMMFIDGLDEFEVAPLKLCSLIQEIAQHKTIKVCVASRSWPQFSDAFADSRGMQMHLLTHYDIRTYVFGHFKGIRAFQECNSLYQNGGDRLLDQVVSKANGVFLWTAIVTQTIYQSLIEGASLPQLQAILDKMPPEIESLYDAIYLTIPTRLLPEVSVMLQMHLSACPPVDWMTLWISDEARGARVSINIDALDEDQIYRTLKRRLSARTRGLLDAVKSTETVDFLHRTAAEWIKQPKVWKQFQSASPPYFDPYMCLLRAEIIKMENLRSEVFPGSHEFWLRITTSLLYASAVNVEVVPVKILVEAVDQLHQAASGCLSSDLSSLTDTQWPTYQQVDPHSHNYLHNSFHGLTVQFAILPYIHHKLETSSSTFHAVPSKNSKPLLEQAIFGFKRYSTNEIISRTEGLKVATARQLETTEYLLTQGIRQSGIASLIVEAEAFARITGSECDLRYYKDVRTLLQFHKALEDGKRQYVKGKMRKWFH</sequence>